<feature type="transmembrane region" description="Helical" evidence="1">
    <location>
        <begin position="27"/>
        <end position="51"/>
    </location>
</feature>
<evidence type="ECO:0000313" key="3">
    <source>
        <dbReference type="Proteomes" id="UP001165962"/>
    </source>
</evidence>
<organism evidence="2 3">
    <name type="scientific">Paenibacillus agricola</name>
    <dbReference type="NCBI Taxonomy" id="2716264"/>
    <lineage>
        <taxon>Bacteria</taxon>
        <taxon>Bacillati</taxon>
        <taxon>Bacillota</taxon>
        <taxon>Bacilli</taxon>
        <taxon>Bacillales</taxon>
        <taxon>Paenibacillaceae</taxon>
        <taxon>Paenibacillus</taxon>
    </lineage>
</organism>
<accession>A0ABX0J3K2</accession>
<keyword evidence="1" id="KW-0472">Membrane</keyword>
<comment type="caution">
    <text evidence="2">The sequence shown here is derived from an EMBL/GenBank/DDBJ whole genome shotgun (WGS) entry which is preliminary data.</text>
</comment>
<gene>
    <name evidence="2" type="ORF">G9U52_12045</name>
</gene>
<evidence type="ECO:0000313" key="2">
    <source>
        <dbReference type="EMBL" id="NHN30563.1"/>
    </source>
</evidence>
<evidence type="ECO:0008006" key="4">
    <source>
        <dbReference type="Google" id="ProtNLM"/>
    </source>
</evidence>
<sequence>MLNKPSSANNYQDSYAPQAPVLTVKDWLLTLIVGIIPIVNIVMLFVWAFGGNANPNKSNYAKATLIIAAVVIVLYILAIIAFLLIFGMAGISSGMFDDFQ</sequence>
<proteinExistence type="predicted"/>
<dbReference type="Proteomes" id="UP001165962">
    <property type="component" value="Unassembled WGS sequence"/>
</dbReference>
<keyword evidence="1" id="KW-1133">Transmembrane helix</keyword>
<reference evidence="2" key="1">
    <citation type="submission" date="2020-03" db="EMBL/GenBank/DDBJ databases">
        <title>Draft sequencing of Paenibacilllus sp. S3N08.</title>
        <authorList>
            <person name="Kim D.-U."/>
        </authorList>
    </citation>
    <scope>NUCLEOTIDE SEQUENCE</scope>
    <source>
        <strain evidence="2">S3N08</strain>
    </source>
</reference>
<name>A0ABX0J3K2_9BACL</name>
<feature type="transmembrane region" description="Helical" evidence="1">
    <location>
        <begin position="63"/>
        <end position="91"/>
    </location>
</feature>
<protein>
    <recommendedName>
        <fullName evidence="4">Interferon-induced transmembrane protein</fullName>
    </recommendedName>
</protein>
<keyword evidence="1" id="KW-0812">Transmembrane</keyword>
<evidence type="ECO:0000256" key="1">
    <source>
        <dbReference type="SAM" id="Phobius"/>
    </source>
</evidence>
<dbReference type="EMBL" id="JAAOIW010000004">
    <property type="protein sequence ID" value="NHN30563.1"/>
    <property type="molecule type" value="Genomic_DNA"/>
</dbReference>
<keyword evidence="3" id="KW-1185">Reference proteome</keyword>